<proteinExistence type="inferred from homology"/>
<dbReference type="Pfam" id="PF00593">
    <property type="entry name" value="TonB_dep_Rec_b-barrel"/>
    <property type="match status" value="1"/>
</dbReference>
<dbReference type="GO" id="GO:0009279">
    <property type="term" value="C:cell outer membrane"/>
    <property type="evidence" value="ECO:0007669"/>
    <property type="project" value="UniProtKB-SubCell"/>
</dbReference>
<dbReference type="InterPro" id="IPR039426">
    <property type="entry name" value="TonB-dep_rcpt-like"/>
</dbReference>
<keyword evidence="7 8" id="KW-0998">Cell outer membrane</keyword>
<dbReference type="Gene3D" id="2.40.170.20">
    <property type="entry name" value="TonB-dependent receptor, beta-barrel domain"/>
    <property type="match status" value="1"/>
</dbReference>
<evidence type="ECO:0000256" key="9">
    <source>
        <dbReference type="RuleBase" id="RU003357"/>
    </source>
</evidence>
<dbReference type="Gene3D" id="2.170.130.10">
    <property type="entry name" value="TonB-dependent receptor, plug domain"/>
    <property type="match status" value="1"/>
</dbReference>
<evidence type="ECO:0000256" key="2">
    <source>
        <dbReference type="ARBA" id="ARBA00022448"/>
    </source>
</evidence>
<evidence type="ECO:0000256" key="4">
    <source>
        <dbReference type="ARBA" id="ARBA00022692"/>
    </source>
</evidence>
<evidence type="ECO:0000256" key="3">
    <source>
        <dbReference type="ARBA" id="ARBA00022452"/>
    </source>
</evidence>
<dbReference type="PANTHER" id="PTHR32552:SF90">
    <property type="entry name" value="METAL-PSEUDOPALINE RECEPTOR CNTO"/>
    <property type="match status" value="1"/>
</dbReference>
<dbReference type="Proteomes" id="UP000319209">
    <property type="component" value="Chromosome"/>
</dbReference>
<dbReference type="Pfam" id="PF13715">
    <property type="entry name" value="CarbopepD_reg_2"/>
    <property type="match status" value="1"/>
</dbReference>
<keyword evidence="3 8" id="KW-1134">Transmembrane beta strand</keyword>
<dbReference type="Pfam" id="PF07715">
    <property type="entry name" value="Plug"/>
    <property type="match status" value="1"/>
</dbReference>
<dbReference type="EMBL" id="CP041637">
    <property type="protein sequence ID" value="QDO92950.1"/>
    <property type="molecule type" value="Genomic_DNA"/>
</dbReference>
<evidence type="ECO:0000259" key="10">
    <source>
        <dbReference type="Pfam" id="PF00593"/>
    </source>
</evidence>
<keyword evidence="6 8" id="KW-0472">Membrane</keyword>
<evidence type="ECO:0000313" key="12">
    <source>
        <dbReference type="EMBL" id="QDO92950.1"/>
    </source>
</evidence>
<protein>
    <submittedName>
        <fullName evidence="12">TonB-dependent receptor</fullName>
    </submittedName>
</protein>
<reference evidence="12 13" key="1">
    <citation type="submission" date="2019-07" db="EMBL/GenBank/DDBJ databases">
        <title>Genome sequencing for Formosa sp. PS13.</title>
        <authorList>
            <person name="Park S.-J."/>
        </authorList>
    </citation>
    <scope>NUCLEOTIDE SEQUENCE [LARGE SCALE GENOMIC DNA]</scope>
    <source>
        <strain evidence="12 13">PS13</strain>
    </source>
</reference>
<keyword evidence="4 8" id="KW-0812">Transmembrane</keyword>
<gene>
    <name evidence="12" type="ORF">FNB79_02825</name>
</gene>
<evidence type="ECO:0000256" key="5">
    <source>
        <dbReference type="ARBA" id="ARBA00023077"/>
    </source>
</evidence>
<dbReference type="AlphaFoldDB" id="A0A516GNK8"/>
<dbReference type="RefSeq" id="WP_143379857.1">
    <property type="nucleotide sequence ID" value="NZ_CP041637.1"/>
</dbReference>
<name>A0A516GNK8_9FLAO</name>
<evidence type="ECO:0000256" key="1">
    <source>
        <dbReference type="ARBA" id="ARBA00004571"/>
    </source>
</evidence>
<dbReference type="PANTHER" id="PTHR32552">
    <property type="entry name" value="FERRICHROME IRON RECEPTOR-RELATED"/>
    <property type="match status" value="1"/>
</dbReference>
<keyword evidence="13" id="KW-1185">Reference proteome</keyword>
<dbReference type="InterPro" id="IPR008969">
    <property type="entry name" value="CarboxyPept-like_regulatory"/>
</dbReference>
<dbReference type="InterPro" id="IPR037066">
    <property type="entry name" value="Plug_dom_sf"/>
</dbReference>
<comment type="subcellular location">
    <subcellularLocation>
        <location evidence="1 8">Cell outer membrane</location>
        <topology evidence="1 8">Multi-pass membrane protein</topology>
    </subcellularLocation>
</comment>
<dbReference type="KEGG" id="fop:FNB79_02825"/>
<organism evidence="12 13">
    <name type="scientific">Formosa sediminum</name>
    <dbReference type="NCBI Taxonomy" id="2594004"/>
    <lineage>
        <taxon>Bacteria</taxon>
        <taxon>Pseudomonadati</taxon>
        <taxon>Bacteroidota</taxon>
        <taxon>Flavobacteriia</taxon>
        <taxon>Flavobacteriales</taxon>
        <taxon>Flavobacteriaceae</taxon>
        <taxon>Formosa</taxon>
    </lineage>
</organism>
<sequence>MNNIIIERSFLNFAKTVCCFLLALNFQYLTAQHTKPIISGKTLNQEGAALSNVSIQIIGTTLGTSSTDNGTFNLVAPAGKITLSASYMGYQTIVKTIKTTTANKVYNVDFKFTKESENLDEILIEAHLDKEKIPTVSRSATKSAITIMNTPAPVVVVAGYLLDQQANSTIQESIRNISGVTQAGNNYNIGDNLLIRGLESSYAYDGMYGGGSLGNTFNPVRSQTNIDKIEVLKGPSTGLYGMGAAGGIINLIEKKPLDYEQYIIETRLGQWGHYKAMVDLSGPLTSKLSYRVVSASESEDGYRNISSERFENYGALKYKTNKHDIIISSAYIEDAIQIDATGNPVRLITTSLLGDPENGGYDWENLVNDTAMDDDGNYYGVQLTDDQRKILANSLETTDGYEPFDIGDATLVSPLATPNKGKEFRVKLRHEWRPTETFSATNQILYRNYNSDYVRQTGALNYSYYQNNGVIHEGTRSPLIIDDVIYPFAARRQEYRIVQAQEKMFQYFGDFQSIWGKTNVFHGEHLLSVNYENRNIDYSQYSTWDADDSRATTPVPYILDIRNPNWGSGSIWDYDPILRSQYEKTVQGYGIGFQEVFYYKNITARAGGSYLGTKQDYQNLYDDGQLVDFNDSGFAYNLGLNYRAMDQLSLYGNYSVGRTVYSVTESLDGDDRPDSESKSIDFGLRFKTKDNNLLASLVFFQTARTNLQYANDEYEDDPNSNNYNVSVDRYFYDQENRTKGIELDVNYALTNFLSFNANATFQDPKTLEGEEVTEEQTKGVPKTYARFWSQYKYLVGKSENPLSFNFGVSYESERSINGYSLVDAHVDSYVIFDGALAYEIDKKWNVRLNIDNIFDTRYYVKAMYAGALPGETRNFQLSVRYKL</sequence>
<feature type="domain" description="TonB-dependent receptor plug" evidence="11">
    <location>
        <begin position="147"/>
        <end position="248"/>
    </location>
</feature>
<evidence type="ECO:0000256" key="6">
    <source>
        <dbReference type="ARBA" id="ARBA00023136"/>
    </source>
</evidence>
<dbReference type="OrthoDB" id="9775095at2"/>
<keyword evidence="12" id="KW-0675">Receptor</keyword>
<comment type="similarity">
    <text evidence="8 9">Belongs to the TonB-dependent receptor family.</text>
</comment>
<dbReference type="InterPro" id="IPR000531">
    <property type="entry name" value="Beta-barrel_TonB"/>
</dbReference>
<dbReference type="InterPro" id="IPR012910">
    <property type="entry name" value="Plug_dom"/>
</dbReference>
<feature type="domain" description="TonB-dependent receptor-like beta-barrel" evidence="10">
    <location>
        <begin position="359"/>
        <end position="853"/>
    </location>
</feature>
<keyword evidence="2 8" id="KW-0813">Transport</keyword>
<evidence type="ECO:0000313" key="13">
    <source>
        <dbReference type="Proteomes" id="UP000319209"/>
    </source>
</evidence>
<dbReference type="SUPFAM" id="SSF56935">
    <property type="entry name" value="Porins"/>
    <property type="match status" value="1"/>
</dbReference>
<keyword evidence="5 9" id="KW-0798">TonB box</keyword>
<evidence type="ECO:0000256" key="8">
    <source>
        <dbReference type="PROSITE-ProRule" id="PRU01360"/>
    </source>
</evidence>
<dbReference type="Gene3D" id="2.60.40.1120">
    <property type="entry name" value="Carboxypeptidase-like, regulatory domain"/>
    <property type="match status" value="1"/>
</dbReference>
<evidence type="ECO:0000256" key="7">
    <source>
        <dbReference type="ARBA" id="ARBA00023237"/>
    </source>
</evidence>
<dbReference type="SUPFAM" id="SSF49464">
    <property type="entry name" value="Carboxypeptidase regulatory domain-like"/>
    <property type="match status" value="1"/>
</dbReference>
<evidence type="ECO:0000259" key="11">
    <source>
        <dbReference type="Pfam" id="PF07715"/>
    </source>
</evidence>
<dbReference type="GO" id="GO:0015344">
    <property type="term" value="F:siderophore uptake transmembrane transporter activity"/>
    <property type="evidence" value="ECO:0007669"/>
    <property type="project" value="TreeGrafter"/>
</dbReference>
<accession>A0A516GNK8</accession>
<dbReference type="InterPro" id="IPR036942">
    <property type="entry name" value="Beta-barrel_TonB_sf"/>
</dbReference>
<dbReference type="PROSITE" id="PS52016">
    <property type="entry name" value="TONB_DEPENDENT_REC_3"/>
    <property type="match status" value="1"/>
</dbReference>